<dbReference type="PROSITE" id="PS50048">
    <property type="entry name" value="ZN2_CY6_FUNGAL_2"/>
    <property type="match status" value="1"/>
</dbReference>
<evidence type="ECO:0000313" key="3">
    <source>
        <dbReference type="EMBL" id="VUG19167.1"/>
    </source>
</evidence>
<feature type="region of interest" description="Disordered" evidence="1">
    <location>
        <begin position="496"/>
        <end position="524"/>
    </location>
</feature>
<dbReference type="GO" id="GO:0008270">
    <property type="term" value="F:zinc ion binding"/>
    <property type="evidence" value="ECO:0007669"/>
    <property type="project" value="InterPro"/>
</dbReference>
<dbReference type="SUPFAM" id="SSF57701">
    <property type="entry name" value="Zn2/Cys6 DNA-binding domain"/>
    <property type="match status" value="1"/>
</dbReference>
<dbReference type="STRING" id="5007.A0A3F2Y7P7"/>
<feature type="compositionally biased region" description="Polar residues" evidence="1">
    <location>
        <begin position="414"/>
        <end position="428"/>
    </location>
</feature>
<evidence type="ECO:0000313" key="4">
    <source>
        <dbReference type="Proteomes" id="UP000478008"/>
    </source>
</evidence>
<dbReference type="Proteomes" id="UP000478008">
    <property type="component" value="Unassembled WGS sequence"/>
</dbReference>
<keyword evidence="4" id="KW-1185">Reference proteome</keyword>
<dbReference type="PANTHER" id="PTHR47783">
    <property type="entry name" value="ZN(II)2CYS6 TRANSCRIPTION FACTOR (EUROFUNG)-RELATED"/>
    <property type="match status" value="1"/>
</dbReference>
<dbReference type="EMBL" id="CABFWN010000004">
    <property type="protein sequence ID" value="VUG19167.1"/>
    <property type="molecule type" value="Genomic_DNA"/>
</dbReference>
<proteinExistence type="predicted"/>
<feature type="region of interest" description="Disordered" evidence="1">
    <location>
        <begin position="206"/>
        <end position="242"/>
    </location>
</feature>
<feature type="region of interest" description="Disordered" evidence="1">
    <location>
        <begin position="22"/>
        <end position="167"/>
    </location>
</feature>
<dbReference type="InterPro" id="IPR036864">
    <property type="entry name" value="Zn2-C6_fun-type_DNA-bd_sf"/>
</dbReference>
<dbReference type="SMART" id="SM00066">
    <property type="entry name" value="GAL4"/>
    <property type="match status" value="1"/>
</dbReference>
<feature type="domain" description="Zn(2)-C6 fungal-type" evidence="2">
    <location>
        <begin position="166"/>
        <end position="204"/>
    </location>
</feature>
<feature type="compositionally biased region" description="Low complexity" evidence="1">
    <location>
        <begin position="560"/>
        <end position="573"/>
    </location>
</feature>
<feature type="region of interest" description="Disordered" evidence="1">
    <location>
        <begin position="414"/>
        <end position="433"/>
    </location>
</feature>
<dbReference type="CDD" id="cd00067">
    <property type="entry name" value="GAL4"/>
    <property type="match status" value="1"/>
</dbReference>
<feature type="region of interest" description="Disordered" evidence="1">
    <location>
        <begin position="302"/>
        <end position="358"/>
    </location>
</feature>
<feature type="compositionally biased region" description="Low complexity" evidence="1">
    <location>
        <begin position="119"/>
        <end position="141"/>
    </location>
</feature>
<evidence type="ECO:0000256" key="1">
    <source>
        <dbReference type="SAM" id="MobiDB-lite"/>
    </source>
</evidence>
<accession>A0A3F2Y7P7</accession>
<feature type="compositionally biased region" description="Polar residues" evidence="1">
    <location>
        <begin position="344"/>
        <end position="353"/>
    </location>
</feature>
<feature type="compositionally biased region" description="Polar residues" evidence="1">
    <location>
        <begin position="514"/>
        <end position="524"/>
    </location>
</feature>
<feature type="compositionally biased region" description="Polar residues" evidence="1">
    <location>
        <begin position="226"/>
        <end position="242"/>
    </location>
</feature>
<feature type="compositionally biased region" description="Low complexity" evidence="1">
    <location>
        <begin position="307"/>
        <end position="342"/>
    </location>
</feature>
<organism evidence="3 4">
    <name type="scientific">Dekkera bruxellensis</name>
    <name type="common">Brettanomyces custersii</name>
    <dbReference type="NCBI Taxonomy" id="5007"/>
    <lineage>
        <taxon>Eukaryota</taxon>
        <taxon>Fungi</taxon>
        <taxon>Dikarya</taxon>
        <taxon>Ascomycota</taxon>
        <taxon>Saccharomycotina</taxon>
        <taxon>Pichiomycetes</taxon>
        <taxon>Pichiales</taxon>
        <taxon>Pichiaceae</taxon>
        <taxon>Brettanomyces</taxon>
    </lineage>
</organism>
<name>A0A3F2Y7P7_DEKBR</name>
<dbReference type="InterPro" id="IPR001138">
    <property type="entry name" value="Zn2Cys6_DnaBD"/>
</dbReference>
<reference evidence="3 4" key="1">
    <citation type="submission" date="2019-07" db="EMBL/GenBank/DDBJ databases">
        <authorList>
            <person name="Friedrich A."/>
            <person name="Schacherer J."/>
        </authorList>
    </citation>
    <scope>NUCLEOTIDE SEQUENCE [LARGE SCALE GENOMIC DNA]</scope>
</reference>
<feature type="compositionally biased region" description="Basic residues" evidence="1">
    <location>
        <begin position="208"/>
        <end position="225"/>
    </location>
</feature>
<dbReference type="PANTHER" id="PTHR47783:SF1">
    <property type="entry name" value="ZN(II)2CYS6 TRANSCRIPTION FACTOR (EUROFUNG)"/>
    <property type="match status" value="1"/>
</dbReference>
<dbReference type="GO" id="GO:0000981">
    <property type="term" value="F:DNA-binding transcription factor activity, RNA polymerase II-specific"/>
    <property type="evidence" value="ECO:0007669"/>
    <property type="project" value="InterPro"/>
</dbReference>
<feature type="region of interest" description="Disordered" evidence="1">
    <location>
        <begin position="554"/>
        <end position="575"/>
    </location>
</feature>
<dbReference type="Gene3D" id="4.10.240.10">
    <property type="entry name" value="Zn(2)-C6 fungal-type DNA-binding domain"/>
    <property type="match status" value="1"/>
</dbReference>
<dbReference type="Pfam" id="PF00172">
    <property type="entry name" value="Zn_clus"/>
    <property type="match status" value="1"/>
</dbReference>
<gene>
    <name evidence="3" type="ORF">DEBR0S4_12112G</name>
</gene>
<feature type="compositionally biased region" description="Basic and acidic residues" evidence="1">
    <location>
        <begin position="60"/>
        <end position="75"/>
    </location>
</feature>
<feature type="region of interest" description="Disordered" evidence="1">
    <location>
        <begin position="375"/>
        <end position="406"/>
    </location>
</feature>
<evidence type="ECO:0000259" key="2">
    <source>
        <dbReference type="PROSITE" id="PS50048"/>
    </source>
</evidence>
<dbReference type="AlphaFoldDB" id="A0A3F2Y7P7"/>
<feature type="compositionally biased region" description="Low complexity" evidence="1">
    <location>
        <begin position="375"/>
        <end position="398"/>
    </location>
</feature>
<protein>
    <submittedName>
        <fullName evidence="3">DEBR0S4_12112g1_1</fullName>
    </submittedName>
</protein>
<sequence>MQVTEIEREVLPQMATKLHTDISMIQINGKDETSSKQTNSEQPRIIPPSDITTALASSSEQEKSGKGSIEKKGTSLKESSTNGPGQHVEGNNLKSASNNKVNEDRKPHLSNLITEQRPSVSSRSSSYSGNSSLHSGGSVLSQNHLSRPKNETKTIPPRKRSKVSRACDQCRRKKIRCNAVLNMTNNQLLKTCSNCQKNGDMCTFTRIPLKRGPNKGYTKSRKRKSASTGSHSPMSQKSSGLSYTTFSAPEAALDGRNTILGNAQTLLPQQLPSQQPQGPLSLEGFKSAQQILLPPVSYPSFPDSGFSSVPSQPQLISQSQQQRQQFQFQSPPSQSSSQFRVQGHSRSQSLSQYGVTQPQQLSQVQPQLQAQAQAQIQPQIQPQSQTQTQGQQQQQQQQHGSPLLPNASSFLQQSRVKSTGLSAASSTGPAILPPLARSRSMSINSQGSQSGAQAQQLFWKVPYDVPPFTPPRKGSIDSVNSSAATGFSFGLRGSSFSRTPPAGSPRFPLAGSSLGASDSTNGLTSETEEDFFRGRISRVVSPAPSITGGRAANMTLDPKQPQQSGLPIQQQNQKMQQSVGKPQYDAFYSALQANLNAFYDKLQVKYPVLPQRDILVNCIQQLNGEEYIQVLEILGQALQILNSLEFSSGFVEAMVTLENTIKLVATKSSIRENKSARIIFTTTMVLLNYIVILSGNEFSIGFGVAFSVFKDWRLSTEDFTSTDFHNLMHLMILDNCYSLYFGTPRSSTLYYSLDETFIKGFIQSFESTVIQGSADQSSPKVDMEYFKIGMELILMSNNMQKRNDMKNIEKSLKLPNSEYKFLNILKYSSELTVYIGKLTPKISTINNTQIEDFIFETEYDIYKYSKKVINLIDEQFDDFEIFKLQPLLSLIVLKCMKILKSLRVIICSILDMDSIVGRENFGKKLHKLVESVDNNISRCTNLRLSNQLVKTSLFKIANSKYDGIRLVKTRTNNTVDELSVFKNWCRLTNTYITSTLENESINGWK</sequence>